<dbReference type="OrthoDB" id="5534248at2759"/>
<proteinExistence type="predicted"/>
<evidence type="ECO:0000259" key="1">
    <source>
        <dbReference type="PROSITE" id="PS50878"/>
    </source>
</evidence>
<organism evidence="2 3">
    <name type="scientific">Anaeromyces robustus</name>
    <dbReference type="NCBI Taxonomy" id="1754192"/>
    <lineage>
        <taxon>Eukaryota</taxon>
        <taxon>Fungi</taxon>
        <taxon>Fungi incertae sedis</taxon>
        <taxon>Chytridiomycota</taxon>
        <taxon>Chytridiomycota incertae sedis</taxon>
        <taxon>Neocallimastigomycetes</taxon>
        <taxon>Neocallimastigales</taxon>
        <taxon>Neocallimastigaceae</taxon>
        <taxon>Anaeromyces</taxon>
    </lineage>
</organism>
<dbReference type="PROSITE" id="PS50878">
    <property type="entry name" value="RT_POL"/>
    <property type="match status" value="1"/>
</dbReference>
<reference evidence="2 3" key="1">
    <citation type="submission" date="2016-08" db="EMBL/GenBank/DDBJ databases">
        <title>A Parts List for Fungal Cellulosomes Revealed by Comparative Genomics.</title>
        <authorList>
            <consortium name="DOE Joint Genome Institute"/>
            <person name="Haitjema C.H."/>
            <person name="Gilmore S.P."/>
            <person name="Henske J.K."/>
            <person name="Solomon K.V."/>
            <person name="De Groot R."/>
            <person name="Kuo A."/>
            <person name="Mondo S.J."/>
            <person name="Salamov A.A."/>
            <person name="Labutti K."/>
            <person name="Zhao Z."/>
            <person name="Chiniquy J."/>
            <person name="Barry K."/>
            <person name="Brewer H.M."/>
            <person name="Purvine S.O."/>
            <person name="Wright A.T."/>
            <person name="Boxma B."/>
            <person name="Van Alen T."/>
            <person name="Hackstein J.H."/>
            <person name="Baker S.E."/>
            <person name="Grigoriev I.V."/>
            <person name="O'Malley M.A."/>
        </authorList>
    </citation>
    <scope>NUCLEOTIDE SEQUENCE [LARGE SCALE GENOMIC DNA]</scope>
    <source>
        <strain evidence="2 3">S4</strain>
    </source>
</reference>
<keyword evidence="3" id="KW-1185">Reference proteome</keyword>
<name>A0A1Y1XD49_9FUNG</name>
<dbReference type="AlphaFoldDB" id="A0A1Y1XD49"/>
<dbReference type="EMBL" id="MCFG01000076">
    <property type="protein sequence ID" value="ORX83304.1"/>
    <property type="molecule type" value="Genomic_DNA"/>
</dbReference>
<gene>
    <name evidence="2" type="ORF">BCR32DRAFT_278191</name>
</gene>
<evidence type="ECO:0000313" key="2">
    <source>
        <dbReference type="EMBL" id="ORX83304.1"/>
    </source>
</evidence>
<protein>
    <recommendedName>
        <fullName evidence="1">Reverse transcriptase domain-containing protein</fullName>
    </recommendedName>
</protein>
<dbReference type="InterPro" id="IPR000477">
    <property type="entry name" value="RT_dom"/>
</dbReference>
<sequence length="72" mass="8116">MYKLCAIKKNNRGVQQGFPLSPILFNLFINNCENLYLNSIKMTENLGVKIEDKYCCGGLFADDIVLIAPSEK</sequence>
<evidence type="ECO:0000313" key="3">
    <source>
        <dbReference type="Proteomes" id="UP000193944"/>
    </source>
</evidence>
<comment type="caution">
    <text evidence="2">The sequence shown here is derived from an EMBL/GenBank/DDBJ whole genome shotgun (WGS) entry which is preliminary data.</text>
</comment>
<accession>A0A1Y1XD49</accession>
<feature type="domain" description="Reverse transcriptase" evidence="1">
    <location>
        <begin position="1"/>
        <end position="72"/>
    </location>
</feature>
<reference evidence="2 3" key="2">
    <citation type="submission" date="2016-08" db="EMBL/GenBank/DDBJ databases">
        <title>Pervasive Adenine N6-methylation of Active Genes in Fungi.</title>
        <authorList>
            <consortium name="DOE Joint Genome Institute"/>
            <person name="Mondo S.J."/>
            <person name="Dannebaum R.O."/>
            <person name="Kuo R.C."/>
            <person name="Labutti K."/>
            <person name="Haridas S."/>
            <person name="Kuo A."/>
            <person name="Salamov A."/>
            <person name="Ahrendt S.R."/>
            <person name="Lipzen A."/>
            <person name="Sullivan W."/>
            <person name="Andreopoulos W.B."/>
            <person name="Clum A."/>
            <person name="Lindquist E."/>
            <person name="Daum C."/>
            <person name="Ramamoorthy G.K."/>
            <person name="Gryganskyi A."/>
            <person name="Culley D."/>
            <person name="Magnuson J.K."/>
            <person name="James T.Y."/>
            <person name="O'Malley M.A."/>
            <person name="Stajich J.E."/>
            <person name="Spatafora J.W."/>
            <person name="Visel A."/>
            <person name="Grigoriev I.V."/>
        </authorList>
    </citation>
    <scope>NUCLEOTIDE SEQUENCE [LARGE SCALE GENOMIC DNA]</scope>
    <source>
        <strain evidence="2 3">S4</strain>
    </source>
</reference>
<dbReference type="Pfam" id="PF00078">
    <property type="entry name" value="RVT_1"/>
    <property type="match status" value="1"/>
</dbReference>
<dbReference type="Proteomes" id="UP000193944">
    <property type="component" value="Unassembled WGS sequence"/>
</dbReference>